<evidence type="ECO:0000256" key="2">
    <source>
        <dbReference type="SAM" id="Phobius"/>
    </source>
</evidence>
<gene>
    <name evidence="3" type="ORF">SNAT2548_LOCUS6162</name>
</gene>
<sequence length="378" mass="40799">MAQSHSPSFARCSFDEAIGSSIFIVFISVYSSQSCSGSAKMMAMETSQGESLNESLTQTFEEAAPPRRRWHQCGVWPVLLFSFLLAGVWVGLIVRIFSPADAPQHPSGEDGDAAPQALAGVAEAPETRESQQLDSPGMEALRVSCGGDGSATGEPPKILGQWTTWTQTKSEIVRVKLWGAGGMGGAPARLVPQGGCQGRRLPGHRGGYKGLGTRADLNNHANQMNPNNWRYWSSRGLEPPWRSSAVTSYNSPDYDDAPTPTRDWEPYRPMVAPGQPQQATQQPTQASPERIKNARRGLPVAVARRFARIARAAARKWLPREKRWKVTDEDPDAVGPCGELWLCGGGGGGGAFTDELVNLTAGKQYGVEALCCRFGADV</sequence>
<feature type="compositionally biased region" description="Low complexity" evidence="1">
    <location>
        <begin position="275"/>
        <end position="286"/>
    </location>
</feature>
<proteinExistence type="predicted"/>
<evidence type="ECO:0000313" key="4">
    <source>
        <dbReference type="Proteomes" id="UP000604046"/>
    </source>
</evidence>
<feature type="region of interest" description="Disordered" evidence="1">
    <location>
        <begin position="121"/>
        <end position="158"/>
    </location>
</feature>
<keyword evidence="2" id="KW-0472">Membrane</keyword>
<keyword evidence="2" id="KW-0812">Transmembrane</keyword>
<dbReference type="EMBL" id="CAJNDS010000403">
    <property type="protein sequence ID" value="CAE7202791.1"/>
    <property type="molecule type" value="Genomic_DNA"/>
</dbReference>
<reference evidence="3" key="1">
    <citation type="submission" date="2021-02" db="EMBL/GenBank/DDBJ databases">
        <authorList>
            <person name="Dougan E. K."/>
            <person name="Rhodes N."/>
            <person name="Thang M."/>
            <person name="Chan C."/>
        </authorList>
    </citation>
    <scope>NUCLEOTIDE SEQUENCE</scope>
</reference>
<keyword evidence="2" id="KW-1133">Transmembrane helix</keyword>
<keyword evidence="4" id="KW-1185">Reference proteome</keyword>
<comment type="caution">
    <text evidence="3">The sequence shown here is derived from an EMBL/GenBank/DDBJ whole genome shotgun (WGS) entry which is preliminary data.</text>
</comment>
<dbReference type="OrthoDB" id="6282161at2759"/>
<dbReference type="Proteomes" id="UP000604046">
    <property type="component" value="Unassembled WGS sequence"/>
</dbReference>
<evidence type="ECO:0000313" key="3">
    <source>
        <dbReference type="EMBL" id="CAE7202791.1"/>
    </source>
</evidence>
<feature type="region of interest" description="Disordered" evidence="1">
    <location>
        <begin position="242"/>
        <end position="290"/>
    </location>
</feature>
<organism evidence="3 4">
    <name type="scientific">Symbiodinium natans</name>
    <dbReference type="NCBI Taxonomy" id="878477"/>
    <lineage>
        <taxon>Eukaryota</taxon>
        <taxon>Sar</taxon>
        <taxon>Alveolata</taxon>
        <taxon>Dinophyceae</taxon>
        <taxon>Suessiales</taxon>
        <taxon>Symbiodiniaceae</taxon>
        <taxon>Symbiodinium</taxon>
    </lineage>
</organism>
<evidence type="ECO:0000256" key="1">
    <source>
        <dbReference type="SAM" id="MobiDB-lite"/>
    </source>
</evidence>
<protein>
    <submittedName>
        <fullName evidence="3">Uncharacterized protein</fullName>
    </submittedName>
</protein>
<dbReference type="AlphaFoldDB" id="A0A812JJ53"/>
<accession>A0A812JJ53</accession>
<feature type="transmembrane region" description="Helical" evidence="2">
    <location>
        <begin position="75"/>
        <end position="97"/>
    </location>
</feature>
<name>A0A812JJ53_9DINO</name>